<dbReference type="RefSeq" id="WP_284062307.1">
    <property type="nucleotide sequence ID" value="NZ_CP126158.1"/>
</dbReference>
<dbReference type="EMBL" id="JBHSWX010000012">
    <property type="protein sequence ID" value="MFC6785450.1"/>
    <property type="molecule type" value="Genomic_DNA"/>
</dbReference>
<dbReference type="GeneID" id="81208483"/>
<feature type="region of interest" description="Disordered" evidence="1">
    <location>
        <begin position="16"/>
        <end position="46"/>
    </location>
</feature>
<name>A0ABD5TDF3_9EURY</name>
<evidence type="ECO:0000256" key="1">
    <source>
        <dbReference type="SAM" id="MobiDB-lite"/>
    </source>
</evidence>
<gene>
    <name evidence="3" type="ORF">ACFQFD_05510</name>
</gene>
<keyword evidence="4" id="KW-1185">Reference proteome</keyword>
<keyword evidence="2" id="KW-0812">Transmembrane</keyword>
<evidence type="ECO:0000313" key="3">
    <source>
        <dbReference type="EMBL" id="MFC6785450.1"/>
    </source>
</evidence>
<evidence type="ECO:0008006" key="5">
    <source>
        <dbReference type="Google" id="ProtNLM"/>
    </source>
</evidence>
<evidence type="ECO:0000256" key="2">
    <source>
        <dbReference type="SAM" id="Phobius"/>
    </source>
</evidence>
<keyword evidence="2" id="KW-1133">Transmembrane helix</keyword>
<keyword evidence="2" id="KW-0472">Membrane</keyword>
<feature type="compositionally biased region" description="Acidic residues" evidence="1">
    <location>
        <begin position="31"/>
        <end position="44"/>
    </location>
</feature>
<comment type="caution">
    <text evidence="3">The sequence shown here is derived from an EMBL/GenBank/DDBJ whole genome shotgun (WGS) entry which is preliminary data.</text>
</comment>
<feature type="transmembrane region" description="Helical" evidence="2">
    <location>
        <begin position="50"/>
        <end position="70"/>
    </location>
</feature>
<reference evidence="3 4" key="1">
    <citation type="journal article" date="2019" name="Int. J. Syst. Evol. Microbiol.">
        <title>The Global Catalogue of Microorganisms (GCM) 10K type strain sequencing project: providing services to taxonomists for standard genome sequencing and annotation.</title>
        <authorList>
            <consortium name="The Broad Institute Genomics Platform"/>
            <consortium name="The Broad Institute Genome Sequencing Center for Infectious Disease"/>
            <person name="Wu L."/>
            <person name="Ma J."/>
        </authorList>
    </citation>
    <scope>NUCLEOTIDE SEQUENCE [LARGE SCALE GENOMIC DNA]</scope>
    <source>
        <strain evidence="3 4">SYNS20</strain>
    </source>
</reference>
<organism evidence="3 4">
    <name type="scientific">Halobaculum halobium</name>
    <dbReference type="NCBI Taxonomy" id="3032281"/>
    <lineage>
        <taxon>Archaea</taxon>
        <taxon>Methanobacteriati</taxon>
        <taxon>Methanobacteriota</taxon>
        <taxon>Stenosarchaea group</taxon>
        <taxon>Halobacteria</taxon>
        <taxon>Halobacteriales</taxon>
        <taxon>Haloferacaceae</taxon>
        <taxon>Halobaculum</taxon>
    </lineage>
</organism>
<evidence type="ECO:0000313" key="4">
    <source>
        <dbReference type="Proteomes" id="UP001596443"/>
    </source>
</evidence>
<dbReference type="AlphaFoldDB" id="A0ABD5TDF3"/>
<protein>
    <recommendedName>
        <fullName evidence="5">PGF-CTERM protein</fullName>
    </recommendedName>
</protein>
<proteinExistence type="predicted"/>
<dbReference type="Proteomes" id="UP001596443">
    <property type="component" value="Unassembled WGS sequence"/>
</dbReference>
<sequence>MADITMFELHFHESLGLGGVGSDGGPAIDSEATEEPDAGADEDASSGPGIGGVVAGLVAVALLVLLGVGVKKLLSDDLDPIEELENLDEES</sequence>
<accession>A0ABD5TDF3</accession>